<gene>
    <name evidence="1" type="ORF">Aple_050490</name>
</gene>
<reference evidence="1 2" key="1">
    <citation type="submission" date="2019-10" db="EMBL/GenBank/DDBJ databases">
        <title>Whole genome shotgun sequence of Acrocarpospora pleiomorpha NBRC 16267.</title>
        <authorList>
            <person name="Ichikawa N."/>
            <person name="Kimura A."/>
            <person name="Kitahashi Y."/>
            <person name="Komaki H."/>
            <person name="Oguchi A."/>
        </authorList>
    </citation>
    <scope>NUCLEOTIDE SEQUENCE [LARGE SCALE GENOMIC DNA]</scope>
    <source>
        <strain evidence="1 2">NBRC 16267</strain>
    </source>
</reference>
<dbReference type="AlphaFoldDB" id="A0A5M3XMM4"/>
<protein>
    <submittedName>
        <fullName evidence="1">Uncharacterized protein</fullName>
    </submittedName>
</protein>
<evidence type="ECO:0000313" key="2">
    <source>
        <dbReference type="Proteomes" id="UP000377595"/>
    </source>
</evidence>
<sequence length="62" mass="6641">MEGTGADSGGEDAWLSTRPLEVNAFDCMIARIGQILFAAYLDRRNAARVISVIPSREGGEGE</sequence>
<proteinExistence type="predicted"/>
<dbReference type="EMBL" id="BLAF01000028">
    <property type="protein sequence ID" value="GES22152.1"/>
    <property type="molecule type" value="Genomic_DNA"/>
</dbReference>
<organism evidence="1 2">
    <name type="scientific">Acrocarpospora pleiomorpha</name>
    <dbReference type="NCBI Taxonomy" id="90975"/>
    <lineage>
        <taxon>Bacteria</taxon>
        <taxon>Bacillati</taxon>
        <taxon>Actinomycetota</taxon>
        <taxon>Actinomycetes</taxon>
        <taxon>Streptosporangiales</taxon>
        <taxon>Streptosporangiaceae</taxon>
        <taxon>Acrocarpospora</taxon>
    </lineage>
</organism>
<comment type="caution">
    <text evidence="1">The sequence shown here is derived from an EMBL/GenBank/DDBJ whole genome shotgun (WGS) entry which is preliminary data.</text>
</comment>
<evidence type="ECO:0000313" key="1">
    <source>
        <dbReference type="EMBL" id="GES22152.1"/>
    </source>
</evidence>
<name>A0A5M3XMM4_9ACTN</name>
<keyword evidence="2" id="KW-1185">Reference proteome</keyword>
<accession>A0A5M3XMM4</accession>
<dbReference type="Proteomes" id="UP000377595">
    <property type="component" value="Unassembled WGS sequence"/>
</dbReference>